<dbReference type="OrthoDB" id="9792173at2"/>
<accession>A0A2J7TC85</accession>
<evidence type="ECO:0000313" key="2">
    <source>
        <dbReference type="Proteomes" id="UP000236286"/>
    </source>
</evidence>
<organism evidence="1 2">
    <name type="scientific">Methylocella silvestris</name>
    <dbReference type="NCBI Taxonomy" id="199596"/>
    <lineage>
        <taxon>Bacteria</taxon>
        <taxon>Pseudomonadati</taxon>
        <taxon>Pseudomonadota</taxon>
        <taxon>Alphaproteobacteria</taxon>
        <taxon>Hyphomicrobiales</taxon>
        <taxon>Beijerinckiaceae</taxon>
        <taxon>Methylocella</taxon>
    </lineage>
</organism>
<protein>
    <submittedName>
        <fullName evidence="1">Glyoxalase</fullName>
    </submittedName>
</protein>
<sequence length="181" mass="20132">MKTFGFGQPHDGVIQQAYVVRDLAEGMQEWTDLLGIGPWFVLRRFAGLNPLFRGKPAIARADVAFAFAGHMQIELIHQLDEEPSIYRRDDKSLKLGFHHYGMGTTNFTAEAARLEARGFEPLFTAVVPSGGRVASYDTKGALPGMIELIEADAEMDVMFTSMYYASVDWDGAEPVREIKIA</sequence>
<name>A0A2J7TC85_METSI</name>
<dbReference type="EMBL" id="PDZR01000034">
    <property type="protein sequence ID" value="PNG24378.1"/>
    <property type="molecule type" value="Genomic_DNA"/>
</dbReference>
<gene>
    <name evidence="1" type="ORF">CR492_19000</name>
</gene>
<dbReference type="SUPFAM" id="SSF54593">
    <property type="entry name" value="Glyoxalase/Bleomycin resistance protein/Dihydroxybiphenyl dioxygenase"/>
    <property type="match status" value="1"/>
</dbReference>
<reference evidence="1 2" key="1">
    <citation type="submission" date="2017-10" db="EMBL/GenBank/DDBJ databases">
        <title>Genome announcement of Methylocella silvestris TVC from permafrost.</title>
        <authorList>
            <person name="Wang J."/>
            <person name="Geng K."/>
            <person name="Ul-Haque F."/>
            <person name="Crombie A.T."/>
            <person name="Street L.E."/>
            <person name="Wookey P.A."/>
            <person name="Murrell J.C."/>
            <person name="Pratscher J."/>
        </authorList>
    </citation>
    <scope>NUCLEOTIDE SEQUENCE [LARGE SCALE GENOMIC DNA]</scope>
    <source>
        <strain evidence="1 2">TVC</strain>
    </source>
</reference>
<dbReference type="InterPro" id="IPR029068">
    <property type="entry name" value="Glyas_Bleomycin-R_OHBP_Dase"/>
</dbReference>
<dbReference type="Pfam" id="PF13669">
    <property type="entry name" value="Glyoxalase_4"/>
    <property type="match status" value="1"/>
</dbReference>
<dbReference type="RefSeq" id="WP_102845298.1">
    <property type="nucleotide sequence ID" value="NZ_PDZR01000034.1"/>
</dbReference>
<evidence type="ECO:0000313" key="1">
    <source>
        <dbReference type="EMBL" id="PNG24378.1"/>
    </source>
</evidence>
<dbReference type="Gene3D" id="3.10.180.10">
    <property type="entry name" value="2,3-Dihydroxybiphenyl 1,2-Dioxygenase, domain 1"/>
    <property type="match status" value="1"/>
</dbReference>
<dbReference type="AlphaFoldDB" id="A0A2J7TC85"/>
<dbReference type="Proteomes" id="UP000236286">
    <property type="component" value="Unassembled WGS sequence"/>
</dbReference>
<comment type="caution">
    <text evidence="1">The sequence shown here is derived from an EMBL/GenBank/DDBJ whole genome shotgun (WGS) entry which is preliminary data.</text>
</comment>
<proteinExistence type="predicted"/>